<feature type="compositionally biased region" description="Basic and acidic residues" evidence="1">
    <location>
        <begin position="19"/>
        <end position="29"/>
    </location>
</feature>
<dbReference type="STRING" id="1123357.SAMN02745244_01780"/>
<feature type="transmembrane region" description="Helical" evidence="2">
    <location>
        <begin position="102"/>
        <end position="124"/>
    </location>
</feature>
<evidence type="ECO:0000256" key="1">
    <source>
        <dbReference type="SAM" id="MobiDB-lite"/>
    </source>
</evidence>
<accession>A0A1M6GSR9</accession>
<dbReference type="Proteomes" id="UP000184512">
    <property type="component" value="Unassembled WGS sequence"/>
</dbReference>
<proteinExistence type="predicted"/>
<dbReference type="EMBL" id="FQZG01000028">
    <property type="protein sequence ID" value="SHJ12991.1"/>
    <property type="molecule type" value="Genomic_DNA"/>
</dbReference>
<evidence type="ECO:0000256" key="2">
    <source>
        <dbReference type="SAM" id="Phobius"/>
    </source>
</evidence>
<dbReference type="OrthoDB" id="3543412at2"/>
<dbReference type="RefSeq" id="WP_084189469.1">
    <property type="nucleotide sequence ID" value="NZ_FQZG01000028.1"/>
</dbReference>
<evidence type="ECO:0000313" key="3">
    <source>
        <dbReference type="EMBL" id="SHJ12991.1"/>
    </source>
</evidence>
<evidence type="ECO:0000313" key="4">
    <source>
        <dbReference type="Proteomes" id="UP000184512"/>
    </source>
</evidence>
<organism evidence="3 4">
    <name type="scientific">Tessaracoccus bendigoensis DSM 12906</name>
    <dbReference type="NCBI Taxonomy" id="1123357"/>
    <lineage>
        <taxon>Bacteria</taxon>
        <taxon>Bacillati</taxon>
        <taxon>Actinomycetota</taxon>
        <taxon>Actinomycetes</taxon>
        <taxon>Propionibacteriales</taxon>
        <taxon>Propionibacteriaceae</taxon>
        <taxon>Tessaracoccus</taxon>
    </lineage>
</organism>
<name>A0A1M6GSR9_9ACTN</name>
<keyword evidence="2" id="KW-1133">Transmembrane helix</keyword>
<protein>
    <submittedName>
        <fullName evidence="3">Uncharacterized membrane protein, DUF485 family</fullName>
    </submittedName>
</protein>
<keyword evidence="2" id="KW-0472">Membrane</keyword>
<feature type="compositionally biased region" description="Basic and acidic residues" evidence="1">
    <location>
        <begin position="1"/>
        <end position="11"/>
    </location>
</feature>
<dbReference type="Pfam" id="PF04341">
    <property type="entry name" value="DUF485"/>
    <property type="match status" value="1"/>
</dbReference>
<reference evidence="3 4" key="1">
    <citation type="submission" date="2016-11" db="EMBL/GenBank/DDBJ databases">
        <authorList>
            <person name="Jaros S."/>
            <person name="Januszkiewicz K."/>
            <person name="Wedrychowicz H."/>
        </authorList>
    </citation>
    <scope>NUCLEOTIDE SEQUENCE [LARGE SCALE GENOMIC DNA]</scope>
    <source>
        <strain evidence="3 4">DSM 12906</strain>
    </source>
</reference>
<keyword evidence="4" id="KW-1185">Reference proteome</keyword>
<feature type="region of interest" description="Disordered" evidence="1">
    <location>
        <begin position="1"/>
        <end position="29"/>
    </location>
</feature>
<dbReference type="PANTHER" id="PTHR38441">
    <property type="entry name" value="INTEGRAL MEMBRANE PROTEIN-RELATED"/>
    <property type="match status" value="1"/>
</dbReference>
<dbReference type="PANTHER" id="PTHR38441:SF1">
    <property type="entry name" value="MEMBRANE PROTEIN"/>
    <property type="match status" value="1"/>
</dbReference>
<gene>
    <name evidence="3" type="ORF">SAMN02745244_01780</name>
</gene>
<keyword evidence="2" id="KW-0812">Transmembrane</keyword>
<sequence length="146" mass="16080">MAHLEFGDPSKDPVAPDETEAHLPHDHWPLPEITSVSDGPKHDPTVNEFLATAATPEFQKLRATFRGFAFPMTIAGLTSYFVYVVLSIFAPNFMGTPLFGALSIGMTIGLAQFAVTWIWTAVYVRFASRRLDPISTALKADLEKVI</sequence>
<dbReference type="InterPro" id="IPR007436">
    <property type="entry name" value="DUF485"/>
</dbReference>
<feature type="transmembrane region" description="Helical" evidence="2">
    <location>
        <begin position="68"/>
        <end position="90"/>
    </location>
</feature>
<dbReference type="AlphaFoldDB" id="A0A1M6GSR9"/>